<dbReference type="HOGENOM" id="CLU_016532_0_0_5"/>
<gene>
    <name evidence="2" type="ordered locus">Plav_1361</name>
</gene>
<evidence type="ECO:0000313" key="2">
    <source>
        <dbReference type="EMBL" id="ABS62981.1"/>
    </source>
</evidence>
<organism evidence="2 3">
    <name type="scientific">Parvibaculum lavamentivorans (strain DS-1 / DSM 13023 / NCIMB 13966)</name>
    <dbReference type="NCBI Taxonomy" id="402881"/>
    <lineage>
        <taxon>Bacteria</taxon>
        <taxon>Pseudomonadati</taxon>
        <taxon>Pseudomonadota</taxon>
        <taxon>Alphaproteobacteria</taxon>
        <taxon>Hyphomicrobiales</taxon>
        <taxon>Parvibaculaceae</taxon>
        <taxon>Parvibaculum</taxon>
    </lineage>
</organism>
<accession>A7HSU8</accession>
<name>A7HSU8_PARL1</name>
<keyword evidence="1" id="KW-0732">Signal</keyword>
<dbReference type="InterPro" id="IPR010727">
    <property type="entry name" value="DUF1302"/>
</dbReference>
<reference evidence="2 3" key="1">
    <citation type="journal article" date="2011" name="Stand. Genomic Sci.">
        <title>Complete genome sequence of Parvibaculum lavamentivorans type strain (DS-1(T)).</title>
        <authorList>
            <person name="Schleheck D."/>
            <person name="Weiss M."/>
            <person name="Pitluck S."/>
            <person name="Bruce D."/>
            <person name="Land M.L."/>
            <person name="Han S."/>
            <person name="Saunders E."/>
            <person name="Tapia R."/>
            <person name="Detter C."/>
            <person name="Brettin T."/>
            <person name="Han J."/>
            <person name="Woyke T."/>
            <person name="Goodwin L."/>
            <person name="Pennacchio L."/>
            <person name="Nolan M."/>
            <person name="Cook A.M."/>
            <person name="Kjelleberg S."/>
            <person name="Thomas T."/>
        </authorList>
    </citation>
    <scope>NUCLEOTIDE SEQUENCE [LARGE SCALE GENOMIC DNA]</scope>
    <source>
        <strain evidence="3">DS-1 / DSM 13023 / NCIMB 13966</strain>
    </source>
</reference>
<feature type="chain" id="PRO_5002710455" description="DUF1302 domain-containing protein" evidence="1">
    <location>
        <begin position="29"/>
        <end position="665"/>
    </location>
</feature>
<dbReference type="Proteomes" id="UP000006377">
    <property type="component" value="Chromosome"/>
</dbReference>
<dbReference type="EMBL" id="CP000774">
    <property type="protein sequence ID" value="ABS62981.1"/>
    <property type="molecule type" value="Genomic_DNA"/>
</dbReference>
<sequence>MKIRTVQKLFLGSVAGAAMLFAAGAAHAVEFKFGEANLQIDNLVSVGAGFRTSKQDCTHVAKPNGGCSAGNGAGMGINDDDGNVNTDQWDPYTTSVKITTDFDLQWRNYGAFVRTKAFYDYWVNEELGTRNNRFGSRPITDPARGDQARDFGGRSFDLLDAFVYGNFDVSGMPLNVRVGKQVVNWGESLFIQGGINSFLPIDVTAIRTPGSELKEALMPTPSVFASIGLPGSVTVEAFWQFGWQKTELDACGTFFSTSDSACEGGAYVMLGDEYPGQVQIPRRASEEGDDTGTFGVAIKHYAENLGAGTDLGLYFTQQSLVVPIGTFSLGDFGAATASILGAPAPDIASFCGAFGAATLLGCAGTVIAPDGTTALEAGVGATAMTKNYLMQYPEDVQTFGASFNTSIPLFGGSAFSGEVAFTPDMPFSLSDVEINSAELDAIGACEFAGSPAGCLSQGSQNAGFAYAPGDAIRGYDEFDVITGQLATISTLNPSAALPSLIGSDLMILNANVGFQYLPDLSDSTNRLAAPRSANTHPDLATALILGDAACGAAAFDPAVPDCKLAYATSSSWGYRLAATADYNNAFGTAWTLTPSIQWAHDVNGVSAGPVGPGFVEGKKTISIGLNANLQNTWRANIQYTNSFGNEFRNFASDKDFVTATVSYAF</sequence>
<dbReference type="STRING" id="402881.Plav_1361"/>
<evidence type="ECO:0000313" key="3">
    <source>
        <dbReference type="Proteomes" id="UP000006377"/>
    </source>
</evidence>
<feature type="signal peptide" evidence="1">
    <location>
        <begin position="1"/>
        <end position="28"/>
    </location>
</feature>
<evidence type="ECO:0008006" key="4">
    <source>
        <dbReference type="Google" id="ProtNLM"/>
    </source>
</evidence>
<dbReference type="KEGG" id="pla:Plav_1361"/>
<dbReference type="Pfam" id="PF06980">
    <property type="entry name" value="DUF1302"/>
    <property type="match status" value="1"/>
</dbReference>
<evidence type="ECO:0000256" key="1">
    <source>
        <dbReference type="SAM" id="SignalP"/>
    </source>
</evidence>
<dbReference type="eggNOG" id="COG3203">
    <property type="taxonomic scope" value="Bacteria"/>
</dbReference>
<protein>
    <recommendedName>
        <fullName evidence="4">DUF1302 domain-containing protein</fullName>
    </recommendedName>
</protein>
<proteinExistence type="predicted"/>
<keyword evidence="3" id="KW-1185">Reference proteome</keyword>
<dbReference type="AlphaFoldDB" id="A7HSU8"/>